<evidence type="ECO:0000313" key="1">
    <source>
        <dbReference type="EMBL" id="KZP21247.1"/>
    </source>
</evidence>
<accession>A0A166JVA0</accession>
<protein>
    <recommendedName>
        <fullName evidence="3">WD40 repeat-like protein</fullName>
    </recommendedName>
</protein>
<sequence length="89" mass="9780">GRPALNCNHLLVSNPFNGLDFYSLPTMELKHTFTHTITLNVTPQAVAISQLQWMVVGGDDGLVCLFDMCSGNFLFSLTHGECECIFTVS</sequence>
<dbReference type="Gene3D" id="2.130.10.10">
    <property type="entry name" value="YVTN repeat-like/Quinoprotein amine dehydrogenase"/>
    <property type="match status" value="1"/>
</dbReference>
<dbReference type="EMBL" id="KV417549">
    <property type="protein sequence ID" value="KZP21247.1"/>
    <property type="molecule type" value="Genomic_DNA"/>
</dbReference>
<proteinExistence type="predicted"/>
<dbReference type="InterPro" id="IPR036322">
    <property type="entry name" value="WD40_repeat_dom_sf"/>
</dbReference>
<keyword evidence="2" id="KW-1185">Reference proteome</keyword>
<evidence type="ECO:0000313" key="2">
    <source>
        <dbReference type="Proteomes" id="UP000076532"/>
    </source>
</evidence>
<dbReference type="SUPFAM" id="SSF50978">
    <property type="entry name" value="WD40 repeat-like"/>
    <property type="match status" value="1"/>
</dbReference>
<dbReference type="InterPro" id="IPR015943">
    <property type="entry name" value="WD40/YVTN_repeat-like_dom_sf"/>
</dbReference>
<evidence type="ECO:0008006" key="3">
    <source>
        <dbReference type="Google" id="ProtNLM"/>
    </source>
</evidence>
<reference evidence="1 2" key="1">
    <citation type="journal article" date="2016" name="Mol. Biol. Evol.">
        <title>Comparative Genomics of Early-Diverging Mushroom-Forming Fungi Provides Insights into the Origins of Lignocellulose Decay Capabilities.</title>
        <authorList>
            <person name="Nagy L.G."/>
            <person name="Riley R."/>
            <person name="Tritt A."/>
            <person name="Adam C."/>
            <person name="Daum C."/>
            <person name="Floudas D."/>
            <person name="Sun H."/>
            <person name="Yadav J.S."/>
            <person name="Pangilinan J."/>
            <person name="Larsson K.H."/>
            <person name="Matsuura K."/>
            <person name="Barry K."/>
            <person name="Labutti K."/>
            <person name="Kuo R."/>
            <person name="Ohm R.A."/>
            <person name="Bhattacharya S.S."/>
            <person name="Shirouzu T."/>
            <person name="Yoshinaga Y."/>
            <person name="Martin F.M."/>
            <person name="Grigoriev I.V."/>
            <person name="Hibbett D.S."/>
        </authorList>
    </citation>
    <scope>NUCLEOTIDE SEQUENCE [LARGE SCALE GENOMIC DNA]</scope>
    <source>
        <strain evidence="1 2">CBS 109695</strain>
    </source>
</reference>
<gene>
    <name evidence="1" type="ORF">FIBSPDRAFT_741032</name>
</gene>
<dbReference type="Proteomes" id="UP000076532">
    <property type="component" value="Unassembled WGS sequence"/>
</dbReference>
<dbReference type="OrthoDB" id="3238562at2759"/>
<dbReference type="AlphaFoldDB" id="A0A166JVA0"/>
<feature type="non-terminal residue" evidence="1">
    <location>
        <position position="1"/>
    </location>
</feature>
<organism evidence="1 2">
    <name type="scientific">Athelia psychrophila</name>
    <dbReference type="NCBI Taxonomy" id="1759441"/>
    <lineage>
        <taxon>Eukaryota</taxon>
        <taxon>Fungi</taxon>
        <taxon>Dikarya</taxon>
        <taxon>Basidiomycota</taxon>
        <taxon>Agaricomycotina</taxon>
        <taxon>Agaricomycetes</taxon>
        <taxon>Agaricomycetidae</taxon>
        <taxon>Atheliales</taxon>
        <taxon>Atheliaceae</taxon>
        <taxon>Athelia</taxon>
    </lineage>
</organism>
<name>A0A166JVA0_9AGAM</name>